<dbReference type="PATRIC" id="fig|1144316.3.peg.207"/>
<accession>J3CPS6</accession>
<evidence type="ECO:0000256" key="1">
    <source>
        <dbReference type="ARBA" id="ARBA00022729"/>
    </source>
</evidence>
<comment type="caution">
    <text evidence="3">The sequence shown here is derived from an EMBL/GenBank/DDBJ whole genome shotgun (WGS) entry which is preliminary data.</text>
</comment>
<keyword evidence="4" id="KW-1185">Reference proteome</keyword>
<dbReference type="AlphaFoldDB" id="J3CPS6"/>
<evidence type="ECO:0000313" key="4">
    <source>
        <dbReference type="Proteomes" id="UP000007509"/>
    </source>
</evidence>
<name>J3CPS6_9FLAO</name>
<gene>
    <name evidence="3" type="ORF">PMI13_00206</name>
</gene>
<dbReference type="EMBL" id="AKJY01000003">
    <property type="protein sequence ID" value="EJL75811.1"/>
    <property type="molecule type" value="Genomic_DNA"/>
</dbReference>
<dbReference type="Proteomes" id="UP000007509">
    <property type="component" value="Unassembled WGS sequence"/>
</dbReference>
<sequence length="345" mass="38139">MKTNYFFFSIFCVIWGIQLRAQPTITSSDIVTGTFQFTEVSFNQGVYIPGNGGANITWDFSNIQGTTGGFKLLYGVCGPSISECNTFPTANRYVVSVDNSGNQSNDKNLFRVTNTQFEAIGARNNVTNFTLTYSDTPILLKFPTTYLQSFTDTSSYTANGVTTTTNDIITADGYGTVKTPVGTYTNVLRVKKESTVSISMNGSPVSTTQITTYTWYKNSREEIAGFAVTNIISPIQQASPSRFQYTNSNSSTLDTEEVSGIKSLAVYPNPVKDGKIRIDTKNNKIKWVGIYDMTGKKIFSQSADQVKRSEGKYSIDLQDYPSGDYIIKVETDKNIISNIIQIVHE</sequence>
<dbReference type="Pfam" id="PF18962">
    <property type="entry name" value="Por_Secre_tail"/>
    <property type="match status" value="1"/>
</dbReference>
<protein>
    <submittedName>
        <fullName evidence="3">Por secretion system C-terminal sorting domain containing protein</fullName>
    </submittedName>
</protein>
<organism evidence="3 4">
    <name type="scientific">Chryseobacterium populi</name>
    <dbReference type="NCBI Taxonomy" id="1144316"/>
    <lineage>
        <taxon>Bacteria</taxon>
        <taxon>Pseudomonadati</taxon>
        <taxon>Bacteroidota</taxon>
        <taxon>Flavobacteriia</taxon>
        <taxon>Flavobacteriales</taxon>
        <taxon>Weeksellaceae</taxon>
        <taxon>Chryseobacterium group</taxon>
        <taxon>Chryseobacterium</taxon>
    </lineage>
</organism>
<feature type="domain" description="Secretion system C-terminal sorting" evidence="2">
    <location>
        <begin position="266"/>
        <end position="338"/>
    </location>
</feature>
<dbReference type="InterPro" id="IPR026444">
    <property type="entry name" value="Secre_tail"/>
</dbReference>
<evidence type="ECO:0000259" key="2">
    <source>
        <dbReference type="Pfam" id="PF18962"/>
    </source>
</evidence>
<keyword evidence="1" id="KW-0732">Signal</keyword>
<dbReference type="NCBIfam" id="TIGR04183">
    <property type="entry name" value="Por_Secre_tail"/>
    <property type="match status" value="1"/>
</dbReference>
<dbReference type="RefSeq" id="WP_007839709.1">
    <property type="nucleotide sequence ID" value="NZ_AKJY01000003.1"/>
</dbReference>
<reference evidence="3 4" key="1">
    <citation type="journal article" date="2012" name="J. Bacteriol.">
        <title>Twenty-one genome sequences from Pseudomonas species and 19 genome sequences from diverse bacteria isolated from the rhizosphere and endosphere of Populus deltoides.</title>
        <authorList>
            <person name="Brown S.D."/>
            <person name="Utturkar S.M."/>
            <person name="Klingeman D.M."/>
            <person name="Johnson C.M."/>
            <person name="Martin S.L."/>
            <person name="Land M.L."/>
            <person name="Lu T.Y."/>
            <person name="Schadt C.W."/>
            <person name="Doktycz M.J."/>
            <person name="Pelletier D.A."/>
        </authorList>
    </citation>
    <scope>NUCLEOTIDE SEQUENCE [LARGE SCALE GENOMIC DNA]</scope>
    <source>
        <strain evidence="3 4">CF314</strain>
    </source>
</reference>
<proteinExistence type="predicted"/>
<dbReference type="OrthoDB" id="1164513at2"/>
<evidence type="ECO:0000313" key="3">
    <source>
        <dbReference type="EMBL" id="EJL75811.1"/>
    </source>
</evidence>